<name>X1LX65_9ZZZZ</name>
<comment type="caution">
    <text evidence="2">The sequence shown here is derived from an EMBL/GenBank/DDBJ whole genome shotgun (WGS) entry which is preliminary data.</text>
</comment>
<evidence type="ECO:0000313" key="2">
    <source>
        <dbReference type="EMBL" id="GAI10396.1"/>
    </source>
</evidence>
<organism evidence="2">
    <name type="scientific">marine sediment metagenome</name>
    <dbReference type="NCBI Taxonomy" id="412755"/>
    <lineage>
        <taxon>unclassified sequences</taxon>
        <taxon>metagenomes</taxon>
        <taxon>ecological metagenomes</taxon>
    </lineage>
</organism>
<dbReference type="AlphaFoldDB" id="X1LX65"/>
<dbReference type="InterPro" id="IPR056906">
    <property type="entry name" value="ORF2/G2P_dom"/>
</dbReference>
<dbReference type="EMBL" id="BARV01006261">
    <property type="protein sequence ID" value="GAI10396.1"/>
    <property type="molecule type" value="Genomic_DNA"/>
</dbReference>
<dbReference type="Pfam" id="PF23343">
    <property type="entry name" value="REP_ORF2-G2P"/>
    <property type="match status" value="1"/>
</dbReference>
<protein>
    <recommendedName>
        <fullName evidence="1">Replication-associated protein ORF2/G2P domain-containing protein</fullName>
    </recommendedName>
</protein>
<feature type="domain" description="Replication-associated protein ORF2/G2P" evidence="1">
    <location>
        <begin position="4"/>
        <end position="89"/>
    </location>
</feature>
<reference evidence="2" key="1">
    <citation type="journal article" date="2014" name="Front. Microbiol.">
        <title>High frequency of phylogenetically diverse reductive dehalogenase-homologous genes in deep subseafloor sedimentary metagenomes.</title>
        <authorList>
            <person name="Kawai M."/>
            <person name="Futagami T."/>
            <person name="Toyoda A."/>
            <person name="Takaki Y."/>
            <person name="Nishi S."/>
            <person name="Hori S."/>
            <person name="Arai W."/>
            <person name="Tsubouchi T."/>
            <person name="Morono Y."/>
            <person name="Uchiyama I."/>
            <person name="Ito T."/>
            <person name="Fujiyama A."/>
            <person name="Inagaki F."/>
            <person name="Takami H."/>
        </authorList>
    </citation>
    <scope>NUCLEOTIDE SEQUENCE</scope>
    <source>
        <strain evidence="2">Expedition CK06-06</strain>
    </source>
</reference>
<accession>X1LX65</accession>
<sequence>MDYANSEFKKFIKRIKYKYGDFKYIAVVEFQKRGAIHYHMLSDFGYIEQTDLEKIWGNGFVWIRDLLTANKGKTVDNLGAYIVKYMNKNIIDKRLMGKKAYFTSSNLVRPEIVYENMGLDECFEKYDLNNNHMVYKNRFMSKENGMVLYYEFNKKRGLF</sequence>
<proteinExistence type="predicted"/>
<gene>
    <name evidence="2" type="ORF">S06H3_12825</name>
</gene>
<evidence type="ECO:0000259" key="1">
    <source>
        <dbReference type="Pfam" id="PF23343"/>
    </source>
</evidence>